<name>A0ABY4DVB8_9NEIS</name>
<accession>A0ABY4DVB8</accession>
<sequence>MAKDLGCPDNLFMRRFLPLKMQMQGKKRSKIGHLARLFNAADAFSGAKYTRKSNCPDTLVLNIIMKAGSG</sequence>
<gene>
    <name evidence="1" type="ORF">LVJ83_05880</name>
</gene>
<protein>
    <submittedName>
        <fullName evidence="1">Uncharacterized protein</fullName>
    </submittedName>
</protein>
<organism evidence="1 2">
    <name type="scientific">Uruburuella testudinis</name>
    <dbReference type="NCBI Taxonomy" id="1282863"/>
    <lineage>
        <taxon>Bacteria</taxon>
        <taxon>Pseudomonadati</taxon>
        <taxon>Pseudomonadota</taxon>
        <taxon>Betaproteobacteria</taxon>
        <taxon>Neisseriales</taxon>
        <taxon>Neisseriaceae</taxon>
        <taxon>Uruburuella</taxon>
    </lineage>
</organism>
<reference evidence="1 2" key="1">
    <citation type="journal article" date="2022" name="Res Sq">
        <title>Evolution of multicellular longitudinally dividing oral cavity symbionts (Neisseriaceae).</title>
        <authorList>
            <person name="Nyongesa S."/>
            <person name="Weber P."/>
            <person name="Bernet E."/>
            <person name="Pullido F."/>
            <person name="Nieckarz M."/>
            <person name="Delaby M."/>
            <person name="Nieves C."/>
            <person name="Viehboeck T."/>
            <person name="Krause N."/>
            <person name="Rivera-Millot A."/>
            <person name="Nakamura A."/>
            <person name="Vischer N."/>
            <person name="VanNieuwenhze M."/>
            <person name="Brun Y."/>
            <person name="Cava F."/>
            <person name="Bulgheresi S."/>
            <person name="Veyrier F."/>
        </authorList>
    </citation>
    <scope>NUCLEOTIDE SEQUENCE [LARGE SCALE GENOMIC DNA]</scope>
    <source>
        <strain evidence="1 2">CCUG 63373m</strain>
    </source>
</reference>
<dbReference type="RefSeq" id="WP_244787218.1">
    <property type="nucleotide sequence ID" value="NZ_CP091508.1"/>
</dbReference>
<proteinExistence type="predicted"/>
<keyword evidence="2" id="KW-1185">Reference proteome</keyword>
<evidence type="ECO:0000313" key="2">
    <source>
        <dbReference type="Proteomes" id="UP000829817"/>
    </source>
</evidence>
<dbReference type="Proteomes" id="UP000829817">
    <property type="component" value="Chromosome"/>
</dbReference>
<dbReference type="EMBL" id="CP091508">
    <property type="protein sequence ID" value="UOO82985.1"/>
    <property type="molecule type" value="Genomic_DNA"/>
</dbReference>
<evidence type="ECO:0000313" key="1">
    <source>
        <dbReference type="EMBL" id="UOO82985.1"/>
    </source>
</evidence>